<dbReference type="Pfam" id="PF00496">
    <property type="entry name" value="SBP_bac_5"/>
    <property type="match status" value="1"/>
</dbReference>
<organism evidence="3 4">
    <name type="scientific">Domibacillus mangrovi</name>
    <dbReference type="NCBI Taxonomy" id="1714354"/>
    <lineage>
        <taxon>Bacteria</taxon>
        <taxon>Bacillati</taxon>
        <taxon>Bacillota</taxon>
        <taxon>Bacilli</taxon>
        <taxon>Bacillales</taxon>
        <taxon>Bacillaceae</taxon>
        <taxon>Domibacillus</taxon>
    </lineage>
</organism>
<gene>
    <name evidence="3" type="ORF">BLL40_08450</name>
</gene>
<dbReference type="GO" id="GO:0030288">
    <property type="term" value="C:outer membrane-bounded periplasmic space"/>
    <property type="evidence" value="ECO:0007669"/>
    <property type="project" value="TreeGrafter"/>
</dbReference>
<dbReference type="InterPro" id="IPR011980">
    <property type="entry name" value="CntA-like"/>
</dbReference>
<feature type="domain" description="Solute-binding protein family 5" evidence="2">
    <location>
        <begin position="81"/>
        <end position="450"/>
    </location>
</feature>
<dbReference type="Gene3D" id="3.40.190.10">
    <property type="entry name" value="Periplasmic binding protein-like II"/>
    <property type="match status" value="1"/>
</dbReference>
<evidence type="ECO:0000313" key="4">
    <source>
        <dbReference type="Proteomes" id="UP000186524"/>
    </source>
</evidence>
<dbReference type="CDD" id="cd08489">
    <property type="entry name" value="PBP2_NikA"/>
    <property type="match status" value="1"/>
</dbReference>
<dbReference type="SUPFAM" id="SSF53850">
    <property type="entry name" value="Periplasmic binding protein-like II"/>
    <property type="match status" value="1"/>
</dbReference>
<dbReference type="GO" id="GO:0015675">
    <property type="term" value="P:nickel cation transport"/>
    <property type="evidence" value="ECO:0007669"/>
    <property type="project" value="InterPro"/>
</dbReference>
<dbReference type="GO" id="GO:0016151">
    <property type="term" value="F:nickel cation binding"/>
    <property type="evidence" value="ECO:0007669"/>
    <property type="project" value="InterPro"/>
</dbReference>
<evidence type="ECO:0000256" key="1">
    <source>
        <dbReference type="SAM" id="SignalP"/>
    </source>
</evidence>
<dbReference type="OrthoDB" id="9796817at2"/>
<dbReference type="STRING" id="1714354.BLL40_08450"/>
<dbReference type="PANTHER" id="PTHR30290">
    <property type="entry name" value="PERIPLASMIC BINDING COMPONENT OF ABC TRANSPORTER"/>
    <property type="match status" value="1"/>
</dbReference>
<dbReference type="RefSeq" id="WP_073711478.1">
    <property type="nucleotide sequence ID" value="NZ_MRWQ01000006.1"/>
</dbReference>
<comment type="caution">
    <text evidence="3">The sequence shown here is derived from an EMBL/GenBank/DDBJ whole genome shotgun (WGS) entry which is preliminary data.</text>
</comment>
<proteinExistence type="predicted"/>
<dbReference type="GO" id="GO:0043190">
    <property type="term" value="C:ATP-binding cassette (ABC) transporter complex"/>
    <property type="evidence" value="ECO:0007669"/>
    <property type="project" value="InterPro"/>
</dbReference>
<dbReference type="PROSITE" id="PS51257">
    <property type="entry name" value="PROKAR_LIPOPROTEIN"/>
    <property type="match status" value="1"/>
</dbReference>
<dbReference type="PIRSF" id="PIRSF002741">
    <property type="entry name" value="MppA"/>
    <property type="match status" value="1"/>
</dbReference>
<dbReference type="AlphaFoldDB" id="A0A1Q5P3D3"/>
<name>A0A1Q5P3D3_9BACI</name>
<evidence type="ECO:0000259" key="2">
    <source>
        <dbReference type="Pfam" id="PF00496"/>
    </source>
</evidence>
<dbReference type="GO" id="GO:0015833">
    <property type="term" value="P:peptide transport"/>
    <property type="evidence" value="ECO:0007669"/>
    <property type="project" value="TreeGrafter"/>
</dbReference>
<feature type="signal peptide" evidence="1">
    <location>
        <begin position="1"/>
        <end position="19"/>
    </location>
</feature>
<dbReference type="Gene3D" id="3.10.105.10">
    <property type="entry name" value="Dipeptide-binding Protein, Domain 3"/>
    <property type="match status" value="1"/>
</dbReference>
<dbReference type="NCBIfam" id="TIGR02294">
    <property type="entry name" value="nickel_nikA"/>
    <property type="match status" value="1"/>
</dbReference>
<dbReference type="InterPro" id="IPR000914">
    <property type="entry name" value="SBP_5_dom"/>
</dbReference>
<feature type="chain" id="PRO_5039361400" evidence="1">
    <location>
        <begin position="20"/>
        <end position="537"/>
    </location>
</feature>
<sequence length="537" mass="60735">MKKLALLVLSFTLMLLVAACSNEQKSNQKTSKQEEASANDTLTLSWPLDIGAVNPHLYAPNEMFAQALLYDPLVSYGDNGEIQPALATDWEISEDGKSYTFTLREGVVYSDGSSLTAENVKRNIEAVLQNMERHSWLEAVSMIDKVEVIDELKVKIDLKESYYPFLQELTLIRPLRMLADSGFPEGGSTAEEIEAPIGSGPWILTDYVKGSHAEFTRNDNYWGEKPKIKKVIIKVIPDSQARIMALEKGDIDLIFGSGQLAPVEYQTLQQKGTYQTLISGPLSTRVLAINSTIAPTNEKEVRLALQYAMDRKTIVEHILNGLEEEAQSLFSPGFPYSDIKVGQYENNFEEAKKILDQAGWKMVEGQPFRMKNNQVLQVTIPYRSTELVHKEILEYLQSAWREIGIDVQLKAEESQIYTQKVRAGEFNLTFNDTWGVPYDPHMFIRTMIGENQLGLYVQSGTAISSEFTANVNKVIRSTDENERRALYEGILQGIHDEAMFIPISYRTNYLVANNGVKRLQFTPHQYEVPLSLFELEE</sequence>
<accession>A0A1Q5P3D3</accession>
<keyword evidence="1" id="KW-0732">Signal</keyword>
<dbReference type="PANTHER" id="PTHR30290:SF37">
    <property type="entry name" value="NICKEL-BINDING PERIPLASMIC PROTEIN"/>
    <property type="match status" value="1"/>
</dbReference>
<reference evidence="3 4" key="1">
    <citation type="submission" date="2016-12" db="EMBL/GenBank/DDBJ databases">
        <title>Domibacillus sp. SAOS 44 whole genome sequencing.</title>
        <authorList>
            <person name="Verma A."/>
            <person name="Krishnamurthi S."/>
        </authorList>
    </citation>
    <scope>NUCLEOTIDE SEQUENCE [LARGE SCALE GENOMIC DNA]</scope>
    <source>
        <strain evidence="3 4">SAOS 44</strain>
    </source>
</reference>
<dbReference type="EMBL" id="MRWQ01000006">
    <property type="protein sequence ID" value="OKL36754.1"/>
    <property type="molecule type" value="Genomic_DNA"/>
</dbReference>
<evidence type="ECO:0000313" key="3">
    <source>
        <dbReference type="EMBL" id="OKL36754.1"/>
    </source>
</evidence>
<keyword evidence="4" id="KW-1185">Reference proteome</keyword>
<dbReference type="InterPro" id="IPR030678">
    <property type="entry name" value="Peptide/Ni-bd"/>
</dbReference>
<dbReference type="Proteomes" id="UP000186524">
    <property type="component" value="Unassembled WGS sequence"/>
</dbReference>
<dbReference type="InterPro" id="IPR039424">
    <property type="entry name" value="SBP_5"/>
</dbReference>
<dbReference type="GO" id="GO:1904680">
    <property type="term" value="F:peptide transmembrane transporter activity"/>
    <property type="evidence" value="ECO:0007669"/>
    <property type="project" value="TreeGrafter"/>
</dbReference>
<protein>
    <submittedName>
        <fullName evidence="3">Nickel ABC transporter, nickel/metallophore periplasmic binding protein</fullName>
    </submittedName>
</protein>
<dbReference type="GO" id="GO:0020037">
    <property type="term" value="F:heme binding"/>
    <property type="evidence" value="ECO:0007669"/>
    <property type="project" value="InterPro"/>
</dbReference>